<feature type="compositionally biased region" description="Polar residues" evidence="1">
    <location>
        <begin position="503"/>
        <end position="514"/>
    </location>
</feature>
<comment type="caution">
    <text evidence="3">The sequence shown here is derived from an EMBL/GenBank/DDBJ whole genome shotgun (WGS) entry which is preliminary data.</text>
</comment>
<organism evidence="3">
    <name type="scientific">Salvia splendens</name>
    <name type="common">Scarlet sage</name>
    <dbReference type="NCBI Taxonomy" id="180675"/>
    <lineage>
        <taxon>Eukaryota</taxon>
        <taxon>Viridiplantae</taxon>
        <taxon>Streptophyta</taxon>
        <taxon>Embryophyta</taxon>
        <taxon>Tracheophyta</taxon>
        <taxon>Spermatophyta</taxon>
        <taxon>Magnoliopsida</taxon>
        <taxon>eudicotyledons</taxon>
        <taxon>Gunneridae</taxon>
        <taxon>Pentapetalae</taxon>
        <taxon>asterids</taxon>
        <taxon>lamiids</taxon>
        <taxon>Lamiales</taxon>
        <taxon>Lamiaceae</taxon>
        <taxon>Nepetoideae</taxon>
        <taxon>Mentheae</taxon>
        <taxon>Salviinae</taxon>
        <taxon>Salvia</taxon>
        <taxon>Salvia subgen. Calosphace</taxon>
        <taxon>core Calosphace</taxon>
    </lineage>
</organism>
<dbReference type="GO" id="GO:1900150">
    <property type="term" value="P:regulation of defense response to fungus"/>
    <property type="evidence" value="ECO:0007669"/>
    <property type="project" value="InterPro"/>
</dbReference>
<feature type="region of interest" description="Disordered" evidence="1">
    <location>
        <begin position="1"/>
        <end position="28"/>
    </location>
</feature>
<evidence type="ECO:0000256" key="1">
    <source>
        <dbReference type="SAM" id="MobiDB-lite"/>
    </source>
</evidence>
<name>A0A8X8Z2X0_SALSN</name>
<reference evidence="3" key="1">
    <citation type="submission" date="2018-01" db="EMBL/GenBank/DDBJ databases">
        <authorList>
            <person name="Mao J.F."/>
        </authorList>
    </citation>
    <scope>NUCLEOTIDE SEQUENCE</scope>
    <source>
        <strain evidence="3">Huo1</strain>
        <tissue evidence="3">Leaf</tissue>
    </source>
</reference>
<dbReference type="Proteomes" id="UP000298416">
    <property type="component" value="Unassembled WGS sequence"/>
</dbReference>
<sequence>MDRRHVVGKRPGSSSSPARGASGLGRDNYYLYRDQGPSSYNGNSDYARGEGGRYVNRDIDGVSSFENLENCRAELLRKLDELKDHLSRSCEVSEKTDVVVSPDPYPRSRAAYLQEALATSHVVNQKRPHLGEASGYAPYVHRDSHFRSGYHDEGLSYANNTYHQEIPRGPYGYQPYHDRRHGYGGSVHHPDASFFHNPTCSCVHCFDKDWDLPPHVLSNPDHHHRTHPIGHEPQGYRPGGFNSHSSHSQPSITPNSTDLDFENDGIHQARHRKMQESRINGLMMRPVAGGAPFIACTSCFESLRLPKQHISLKKRQQKLKCGACSSVFLFELGNKALTLPVSGSFEHVVTEMDDCSSLAVDGDVGYEHGGSNLAETYACTDSNNSVPKVSLTIKKSDSDEYEKHLDLLSSVSSPSKDRKMEYTLPPEKHGSSFAELHITEDNLPPEKHGSSSAELHIKVESLPHPISSNEESPDHCSPNILAGQCDNGDKVTKPELDRNATWQNSVRDSAVSTEIESKEFPKSCVSQDTCDKGAESSSSGLDDSRSGDYMKWTPNAELGTSQVFVNGHLIPENLVQKAELLAGPIQPGEYWYDVRAGFWGVMGFPCLGIIMPNIEEFNYPMPEKCAAGNTGVVVNGRELHQKDLDLLAGRGLPILSGRSYLVKISGEVVDEDTGEELDSIGKLAPSVERANHGFGMKVPRFISRYQS</sequence>
<dbReference type="AlphaFoldDB" id="A0A8X8Z2X0"/>
<evidence type="ECO:0000313" key="3">
    <source>
        <dbReference type="EMBL" id="KAG6389234.1"/>
    </source>
</evidence>
<evidence type="ECO:0000259" key="2">
    <source>
        <dbReference type="Pfam" id="PF11331"/>
    </source>
</evidence>
<dbReference type="PANTHER" id="PTHR31105">
    <property type="entry name" value="EXTRA-LARGE G-PROTEIN-LIKE"/>
    <property type="match status" value="1"/>
</dbReference>
<feature type="compositionally biased region" description="Low complexity" evidence="1">
    <location>
        <begin position="10"/>
        <end position="21"/>
    </location>
</feature>
<feature type="region of interest" description="Disordered" evidence="1">
    <location>
        <begin position="503"/>
        <end position="548"/>
    </location>
</feature>
<reference evidence="3" key="2">
    <citation type="submission" date="2020-08" db="EMBL/GenBank/DDBJ databases">
        <title>Plant Genome Project.</title>
        <authorList>
            <person name="Zhang R.-G."/>
        </authorList>
    </citation>
    <scope>NUCLEOTIDE SEQUENCE</scope>
    <source>
        <strain evidence="3">Huo1</strain>
        <tissue evidence="3">Leaf</tissue>
    </source>
</reference>
<keyword evidence="4" id="KW-1185">Reference proteome</keyword>
<feature type="compositionally biased region" description="Polar residues" evidence="1">
    <location>
        <begin position="242"/>
        <end position="258"/>
    </location>
</feature>
<dbReference type="OrthoDB" id="2020426at2759"/>
<dbReference type="Pfam" id="PF11331">
    <property type="entry name" value="Zn_ribbon_12"/>
    <property type="match status" value="1"/>
</dbReference>
<evidence type="ECO:0000313" key="4">
    <source>
        <dbReference type="Proteomes" id="UP000298416"/>
    </source>
</evidence>
<feature type="region of interest" description="Disordered" evidence="1">
    <location>
        <begin position="221"/>
        <end position="259"/>
    </location>
</feature>
<accession>A0A8X8Z2X0</accession>
<dbReference type="EMBL" id="PNBA02000020">
    <property type="protein sequence ID" value="KAG6389234.1"/>
    <property type="molecule type" value="Genomic_DNA"/>
</dbReference>
<dbReference type="InterPro" id="IPR040244">
    <property type="entry name" value="EDR4-like"/>
</dbReference>
<proteinExistence type="predicted"/>
<dbReference type="PANTHER" id="PTHR31105:SF42">
    <property type="entry name" value="OS02G0258300 PROTEIN"/>
    <property type="match status" value="1"/>
</dbReference>
<feature type="domain" description="Probable zinc-ribbon" evidence="2">
    <location>
        <begin position="288"/>
        <end position="332"/>
    </location>
</feature>
<gene>
    <name evidence="3" type="ORF">SASPL_150697</name>
</gene>
<protein>
    <recommendedName>
        <fullName evidence="2">Probable zinc-ribbon domain-containing protein</fullName>
    </recommendedName>
</protein>
<dbReference type="InterPro" id="IPR021480">
    <property type="entry name" value="Zinc_ribbon_12"/>
</dbReference>